<protein>
    <submittedName>
        <fullName evidence="2">Uncharacterized protein</fullName>
    </submittedName>
</protein>
<comment type="caution">
    <text evidence="2">The sequence shown here is derived from an EMBL/GenBank/DDBJ whole genome shotgun (WGS) entry which is preliminary data.</text>
</comment>
<dbReference type="EMBL" id="JABSTU010000004">
    <property type="protein sequence ID" value="KAH8033360.1"/>
    <property type="molecule type" value="Genomic_DNA"/>
</dbReference>
<reference evidence="2" key="1">
    <citation type="journal article" date="2020" name="Cell">
        <title>Large-Scale Comparative Analyses of Tick Genomes Elucidate Their Genetic Diversity and Vector Capacities.</title>
        <authorList>
            <consortium name="Tick Genome and Microbiome Consortium (TIGMIC)"/>
            <person name="Jia N."/>
            <person name="Wang J."/>
            <person name="Shi W."/>
            <person name="Du L."/>
            <person name="Sun Y."/>
            <person name="Zhan W."/>
            <person name="Jiang J.F."/>
            <person name="Wang Q."/>
            <person name="Zhang B."/>
            <person name="Ji P."/>
            <person name="Bell-Sakyi L."/>
            <person name="Cui X.M."/>
            <person name="Yuan T.T."/>
            <person name="Jiang B.G."/>
            <person name="Yang W.F."/>
            <person name="Lam T.T."/>
            <person name="Chang Q.C."/>
            <person name="Ding S.J."/>
            <person name="Wang X.J."/>
            <person name="Zhu J.G."/>
            <person name="Ruan X.D."/>
            <person name="Zhao L."/>
            <person name="Wei J.T."/>
            <person name="Ye R.Z."/>
            <person name="Que T.C."/>
            <person name="Du C.H."/>
            <person name="Zhou Y.H."/>
            <person name="Cheng J.X."/>
            <person name="Dai P.F."/>
            <person name="Guo W.B."/>
            <person name="Han X.H."/>
            <person name="Huang E.J."/>
            <person name="Li L.F."/>
            <person name="Wei W."/>
            <person name="Gao Y.C."/>
            <person name="Liu J.Z."/>
            <person name="Shao H.Z."/>
            <person name="Wang X."/>
            <person name="Wang C.C."/>
            <person name="Yang T.C."/>
            <person name="Huo Q.B."/>
            <person name="Li W."/>
            <person name="Chen H.Y."/>
            <person name="Chen S.E."/>
            <person name="Zhou L.G."/>
            <person name="Ni X.B."/>
            <person name="Tian J.H."/>
            <person name="Sheng Y."/>
            <person name="Liu T."/>
            <person name="Pan Y.S."/>
            <person name="Xia L.Y."/>
            <person name="Li J."/>
            <person name="Zhao F."/>
            <person name="Cao W.C."/>
        </authorList>
    </citation>
    <scope>NUCLEOTIDE SEQUENCE</scope>
    <source>
        <strain evidence="2">Rmic-2018</strain>
    </source>
</reference>
<dbReference type="Gene3D" id="1.10.510.10">
    <property type="entry name" value="Transferase(Phosphotransferase) domain 1"/>
    <property type="match status" value="1"/>
</dbReference>
<dbReference type="InterPro" id="IPR050235">
    <property type="entry name" value="CK1_Ser-Thr_kinase"/>
</dbReference>
<organism evidence="2 3">
    <name type="scientific">Rhipicephalus microplus</name>
    <name type="common">Cattle tick</name>
    <name type="synonym">Boophilus microplus</name>
    <dbReference type="NCBI Taxonomy" id="6941"/>
    <lineage>
        <taxon>Eukaryota</taxon>
        <taxon>Metazoa</taxon>
        <taxon>Ecdysozoa</taxon>
        <taxon>Arthropoda</taxon>
        <taxon>Chelicerata</taxon>
        <taxon>Arachnida</taxon>
        <taxon>Acari</taxon>
        <taxon>Parasitiformes</taxon>
        <taxon>Ixodida</taxon>
        <taxon>Ixodoidea</taxon>
        <taxon>Ixodidae</taxon>
        <taxon>Rhipicephalinae</taxon>
        <taxon>Rhipicephalus</taxon>
        <taxon>Boophilus</taxon>
    </lineage>
</organism>
<accession>A0A9J6EH66</accession>
<keyword evidence="3" id="KW-1185">Reference proteome</keyword>
<proteinExistence type="predicted"/>
<dbReference type="VEuPathDB" id="VectorBase:LOC119166825"/>
<evidence type="ECO:0000313" key="3">
    <source>
        <dbReference type="Proteomes" id="UP000821866"/>
    </source>
</evidence>
<dbReference type="PANTHER" id="PTHR11909">
    <property type="entry name" value="CASEIN KINASE-RELATED"/>
    <property type="match status" value="1"/>
</dbReference>
<gene>
    <name evidence="2" type="ORF">HPB51_011428</name>
</gene>
<evidence type="ECO:0000256" key="1">
    <source>
        <dbReference type="SAM" id="MobiDB-lite"/>
    </source>
</evidence>
<name>A0A9J6EH66_RHIMP</name>
<dbReference type="AlphaFoldDB" id="A0A9J6EH66"/>
<feature type="region of interest" description="Disordered" evidence="1">
    <location>
        <begin position="178"/>
        <end position="206"/>
    </location>
</feature>
<reference evidence="2" key="2">
    <citation type="submission" date="2021-09" db="EMBL/GenBank/DDBJ databases">
        <authorList>
            <person name="Jia N."/>
            <person name="Wang J."/>
            <person name="Shi W."/>
            <person name="Du L."/>
            <person name="Sun Y."/>
            <person name="Zhan W."/>
            <person name="Jiang J."/>
            <person name="Wang Q."/>
            <person name="Zhang B."/>
            <person name="Ji P."/>
            <person name="Sakyi L.B."/>
            <person name="Cui X."/>
            <person name="Yuan T."/>
            <person name="Jiang B."/>
            <person name="Yang W."/>
            <person name="Lam T.T.-Y."/>
            <person name="Chang Q."/>
            <person name="Ding S."/>
            <person name="Wang X."/>
            <person name="Zhu J."/>
            <person name="Ruan X."/>
            <person name="Zhao L."/>
            <person name="Wei J."/>
            <person name="Que T."/>
            <person name="Du C."/>
            <person name="Cheng J."/>
            <person name="Dai P."/>
            <person name="Han X."/>
            <person name="Huang E."/>
            <person name="Gao Y."/>
            <person name="Liu J."/>
            <person name="Shao H."/>
            <person name="Ye R."/>
            <person name="Li L."/>
            <person name="Wei W."/>
            <person name="Wang X."/>
            <person name="Wang C."/>
            <person name="Huo Q."/>
            <person name="Li W."/>
            <person name="Guo W."/>
            <person name="Chen H."/>
            <person name="Chen S."/>
            <person name="Zhou L."/>
            <person name="Zhou L."/>
            <person name="Ni X."/>
            <person name="Tian J."/>
            <person name="Zhou Y."/>
            <person name="Sheng Y."/>
            <person name="Liu T."/>
            <person name="Pan Y."/>
            <person name="Xia L."/>
            <person name="Li J."/>
            <person name="Zhao F."/>
            <person name="Cao W."/>
        </authorList>
    </citation>
    <scope>NUCLEOTIDE SEQUENCE</scope>
    <source>
        <strain evidence="2">Rmic-2018</strain>
        <tissue evidence="2">Larvae</tissue>
    </source>
</reference>
<dbReference type="Proteomes" id="UP000821866">
    <property type="component" value="Chromosome 2"/>
</dbReference>
<feature type="compositionally biased region" description="Basic residues" evidence="1">
    <location>
        <begin position="187"/>
        <end position="198"/>
    </location>
</feature>
<evidence type="ECO:0000313" key="2">
    <source>
        <dbReference type="EMBL" id="KAH8033360.1"/>
    </source>
</evidence>
<sequence>MRAIDVSEDAHRYEWMQAYGKLSSLLPGFVKGTEVKVYLLGFVFACHLMQSGKQKEYKEELSKAHNDTIHFRHRATHVSEQSQRCNMEHLNETLVQWLFCRLPWEYNLKYPECVPHQESPVMEDTPSMLSKNFPHQDIPCGITNFLKYVASIKFESAPDYKRLKRICEKGVHLRDFRPKSRMPFNTPKKRRVATRSRQRSPCCEKS</sequence>